<dbReference type="InterPro" id="IPR000644">
    <property type="entry name" value="CBS_dom"/>
</dbReference>
<evidence type="ECO:0000259" key="4">
    <source>
        <dbReference type="PROSITE" id="PS51371"/>
    </source>
</evidence>
<dbReference type="InterPro" id="IPR046342">
    <property type="entry name" value="CBS_dom_sf"/>
</dbReference>
<evidence type="ECO:0000256" key="1">
    <source>
        <dbReference type="ARBA" id="ARBA00023122"/>
    </source>
</evidence>
<sequence length="213" mass="22802">MRHRSVGDLMTPAAVSVQPGTPLKEIVRLLDEYDITAVPVVEDGRPVGVVSEADLVRKQTLPGPERTAGELMSSPAVVAAPGWSAVRAARTMEQHRIKRLPVVDDDGVLIGIVSRSDLVQLFLRRDRAIQEEIVEEVVVRTLGLSPAALTVQVDDGRVTLSGSVARRSLVPVVVRLCEGVDGVVDVVARLGFDRDDTADLPPGTDGGHRGADR</sequence>
<dbReference type="PANTHER" id="PTHR43080">
    <property type="entry name" value="CBS DOMAIN-CONTAINING PROTEIN CBSX3, MITOCHONDRIAL"/>
    <property type="match status" value="1"/>
</dbReference>
<dbReference type="PANTHER" id="PTHR43080:SF29">
    <property type="entry name" value="OS02G0818000 PROTEIN"/>
    <property type="match status" value="1"/>
</dbReference>
<protein>
    <submittedName>
        <fullName evidence="5">CBS domain-containing protein</fullName>
    </submittedName>
</protein>
<keyword evidence="6" id="KW-1185">Reference proteome</keyword>
<dbReference type="RefSeq" id="WP_276108628.1">
    <property type="nucleotide sequence ID" value="NZ_JARJBB010000004.1"/>
</dbReference>
<gene>
    <name evidence="5" type="ORF">P3H78_10630</name>
</gene>
<dbReference type="EMBL" id="JARJBB010000004">
    <property type="protein sequence ID" value="MDF3299082.1"/>
    <property type="molecule type" value="Genomic_DNA"/>
</dbReference>
<dbReference type="Proteomes" id="UP001221150">
    <property type="component" value="Unassembled WGS sequence"/>
</dbReference>
<dbReference type="Gene3D" id="3.10.580.10">
    <property type="entry name" value="CBS-domain"/>
    <property type="match status" value="1"/>
</dbReference>
<dbReference type="Gene3D" id="3.30.1340.30">
    <property type="match status" value="1"/>
</dbReference>
<proteinExistence type="predicted"/>
<comment type="caution">
    <text evidence="5">The sequence shown here is derived from an EMBL/GenBank/DDBJ whole genome shotgun (WGS) entry which is preliminary data.</text>
</comment>
<dbReference type="PROSITE" id="PS51371">
    <property type="entry name" value="CBS"/>
    <property type="match status" value="2"/>
</dbReference>
<feature type="domain" description="CBS" evidence="4">
    <location>
        <begin position="72"/>
        <end position="129"/>
    </location>
</feature>
<dbReference type="SMART" id="SM00116">
    <property type="entry name" value="CBS"/>
    <property type="match status" value="2"/>
</dbReference>
<feature type="domain" description="BON" evidence="3">
    <location>
        <begin position="126"/>
        <end position="194"/>
    </location>
</feature>
<dbReference type="InterPro" id="IPR017080">
    <property type="entry name" value="UCP036990_CBS_BON"/>
</dbReference>
<evidence type="ECO:0000256" key="2">
    <source>
        <dbReference type="PROSITE-ProRule" id="PRU00703"/>
    </source>
</evidence>
<dbReference type="Pfam" id="PF00571">
    <property type="entry name" value="CBS"/>
    <property type="match status" value="2"/>
</dbReference>
<evidence type="ECO:0000313" key="6">
    <source>
        <dbReference type="Proteomes" id="UP001221150"/>
    </source>
</evidence>
<accession>A0ABT6A366</accession>
<organism evidence="5 6">
    <name type="scientific">Streptomyces tropicalis</name>
    <dbReference type="NCBI Taxonomy" id="3034234"/>
    <lineage>
        <taxon>Bacteria</taxon>
        <taxon>Bacillati</taxon>
        <taxon>Actinomycetota</taxon>
        <taxon>Actinomycetes</taxon>
        <taxon>Kitasatosporales</taxon>
        <taxon>Streptomycetaceae</taxon>
        <taxon>Streptomyces</taxon>
    </lineage>
</organism>
<dbReference type="PIRSF" id="PIRSF036990">
    <property type="entry name" value="UCP036990_CBS_BON"/>
    <property type="match status" value="1"/>
</dbReference>
<dbReference type="CDD" id="cd04586">
    <property type="entry name" value="CBS_pair_BON_assoc"/>
    <property type="match status" value="1"/>
</dbReference>
<dbReference type="Pfam" id="PF04972">
    <property type="entry name" value="BON"/>
    <property type="match status" value="1"/>
</dbReference>
<reference evidence="5 6" key="1">
    <citation type="submission" date="2023-03" db="EMBL/GenBank/DDBJ databases">
        <title>Draft genome sequence of Streptomyces sp. K1PA1 isolated from peat swamp forest in Thailand.</title>
        <authorList>
            <person name="Klaysubun C."/>
            <person name="Duangmal K."/>
        </authorList>
    </citation>
    <scope>NUCLEOTIDE SEQUENCE [LARGE SCALE GENOMIC DNA]</scope>
    <source>
        <strain evidence="5 6">K1PA1</strain>
    </source>
</reference>
<dbReference type="InterPro" id="IPR051257">
    <property type="entry name" value="Diverse_CBS-Domain"/>
</dbReference>
<keyword evidence="1 2" id="KW-0129">CBS domain</keyword>
<name>A0ABT6A366_9ACTN</name>
<dbReference type="InterPro" id="IPR007055">
    <property type="entry name" value="BON_dom"/>
</dbReference>
<feature type="domain" description="CBS" evidence="4">
    <location>
        <begin position="10"/>
        <end position="65"/>
    </location>
</feature>
<dbReference type="PROSITE" id="PS50914">
    <property type="entry name" value="BON"/>
    <property type="match status" value="1"/>
</dbReference>
<evidence type="ECO:0000313" key="5">
    <source>
        <dbReference type="EMBL" id="MDF3299082.1"/>
    </source>
</evidence>
<evidence type="ECO:0000259" key="3">
    <source>
        <dbReference type="PROSITE" id="PS50914"/>
    </source>
</evidence>
<dbReference type="SUPFAM" id="SSF54631">
    <property type="entry name" value="CBS-domain pair"/>
    <property type="match status" value="1"/>
</dbReference>